<dbReference type="Proteomes" id="UP000186601">
    <property type="component" value="Unassembled WGS sequence"/>
</dbReference>
<reference evidence="1 2" key="1">
    <citation type="submission" date="2018-02" db="EMBL/GenBank/DDBJ databases">
        <title>Genome sequence of the basidiomycete white-rot fungus Phlebia centrifuga.</title>
        <authorList>
            <person name="Granchi Z."/>
            <person name="Peng M."/>
            <person name="de Vries R.P."/>
            <person name="Hilden K."/>
            <person name="Makela M.R."/>
            <person name="Grigoriev I."/>
            <person name="Riley R."/>
        </authorList>
    </citation>
    <scope>NUCLEOTIDE SEQUENCE [LARGE SCALE GENOMIC DNA]</scope>
    <source>
        <strain evidence="1 2">FBCC195</strain>
    </source>
</reference>
<protein>
    <submittedName>
        <fullName evidence="1">Uncharacterized protein</fullName>
    </submittedName>
</protein>
<organism evidence="1 2">
    <name type="scientific">Hermanssonia centrifuga</name>
    <dbReference type="NCBI Taxonomy" id="98765"/>
    <lineage>
        <taxon>Eukaryota</taxon>
        <taxon>Fungi</taxon>
        <taxon>Dikarya</taxon>
        <taxon>Basidiomycota</taxon>
        <taxon>Agaricomycotina</taxon>
        <taxon>Agaricomycetes</taxon>
        <taxon>Polyporales</taxon>
        <taxon>Meruliaceae</taxon>
        <taxon>Hermanssonia</taxon>
    </lineage>
</organism>
<dbReference type="EMBL" id="MLYV02000969">
    <property type="protein sequence ID" value="PSR74672.1"/>
    <property type="molecule type" value="Genomic_DNA"/>
</dbReference>
<name>A0A2R6NQ64_9APHY</name>
<gene>
    <name evidence="1" type="ORF">PHLCEN_2v9653</name>
</gene>
<proteinExistence type="predicted"/>
<evidence type="ECO:0000313" key="2">
    <source>
        <dbReference type="Proteomes" id="UP000186601"/>
    </source>
</evidence>
<evidence type="ECO:0000313" key="1">
    <source>
        <dbReference type="EMBL" id="PSR74672.1"/>
    </source>
</evidence>
<sequence length="75" mass="8381">MERILTRFWNSGMFVPRLPLAYLQKSGDKQPPVASSSLQDKLSTPGTLVEYSTHSHIHCQDGVSPLAMHTNLDED</sequence>
<dbReference type="AlphaFoldDB" id="A0A2R6NQ64"/>
<keyword evidence="2" id="KW-1185">Reference proteome</keyword>
<comment type="caution">
    <text evidence="1">The sequence shown here is derived from an EMBL/GenBank/DDBJ whole genome shotgun (WGS) entry which is preliminary data.</text>
</comment>
<accession>A0A2R6NQ64</accession>